<dbReference type="InParanoid" id="B0DZB3"/>
<dbReference type="RefSeq" id="XP_001889295.1">
    <property type="nucleotide sequence ID" value="XM_001889260.1"/>
</dbReference>
<sequence length="313" mass="34563">MPETVETPLPTNMTVVLASDESHPSITLNHSSTPYTANKLSKAKGNYQQWYEDMLIHLMGSCLFYYIEGDSPIPSATSEPCAHKTWLTNNHQAWSIIAGSIDPSERVYIKLENGSTTMVKAAWTTLKPRHKNKGPICQVNLLQKALAAKCTKDMSLPEMGHQICKDIKQAFTIGTLNQNFLCCITLMNVLEDFLHLHTTVSTSLTNSKSGAYTSEDILLLLETEQSLHDTDTLKRNHNDQITESTALAVQQSKSSRSTSSNAPFCTSCKCSGHTHPYCILTGGGMEGKTIHQQNHINLTSQCKVLQCDQSALM</sequence>
<dbReference type="HOGENOM" id="CLU_999468_0_0_1"/>
<dbReference type="Proteomes" id="UP000001194">
    <property type="component" value="Unassembled WGS sequence"/>
</dbReference>
<evidence type="ECO:0000313" key="2">
    <source>
        <dbReference type="Proteomes" id="UP000001194"/>
    </source>
</evidence>
<reference evidence="1 2" key="1">
    <citation type="journal article" date="2008" name="Nature">
        <title>The genome of Laccaria bicolor provides insights into mycorrhizal symbiosis.</title>
        <authorList>
            <person name="Martin F."/>
            <person name="Aerts A."/>
            <person name="Ahren D."/>
            <person name="Brun A."/>
            <person name="Danchin E.G.J."/>
            <person name="Duchaussoy F."/>
            <person name="Gibon J."/>
            <person name="Kohler A."/>
            <person name="Lindquist E."/>
            <person name="Pereda V."/>
            <person name="Salamov A."/>
            <person name="Shapiro H.J."/>
            <person name="Wuyts J."/>
            <person name="Blaudez D."/>
            <person name="Buee M."/>
            <person name="Brokstein P."/>
            <person name="Canbaeck B."/>
            <person name="Cohen D."/>
            <person name="Courty P.E."/>
            <person name="Coutinho P.M."/>
            <person name="Delaruelle C."/>
            <person name="Detter J.C."/>
            <person name="Deveau A."/>
            <person name="DiFazio S."/>
            <person name="Duplessis S."/>
            <person name="Fraissinet-Tachet L."/>
            <person name="Lucic E."/>
            <person name="Frey-Klett P."/>
            <person name="Fourrey C."/>
            <person name="Feussner I."/>
            <person name="Gay G."/>
            <person name="Grimwood J."/>
            <person name="Hoegger P.J."/>
            <person name="Jain P."/>
            <person name="Kilaru S."/>
            <person name="Labbe J."/>
            <person name="Lin Y.C."/>
            <person name="Legue V."/>
            <person name="Le Tacon F."/>
            <person name="Marmeisse R."/>
            <person name="Melayah D."/>
            <person name="Montanini B."/>
            <person name="Muratet M."/>
            <person name="Nehls U."/>
            <person name="Niculita-Hirzel H."/>
            <person name="Oudot-Le Secq M.P."/>
            <person name="Peter M."/>
            <person name="Quesneville H."/>
            <person name="Rajashekar B."/>
            <person name="Reich M."/>
            <person name="Rouhier N."/>
            <person name="Schmutz J."/>
            <person name="Yin T."/>
            <person name="Chalot M."/>
            <person name="Henrissat B."/>
            <person name="Kuees U."/>
            <person name="Lucas S."/>
            <person name="Van de Peer Y."/>
            <person name="Podila G.K."/>
            <person name="Polle A."/>
            <person name="Pukkila P.J."/>
            <person name="Richardson P.M."/>
            <person name="Rouze P."/>
            <person name="Sanders I.R."/>
            <person name="Stajich J.E."/>
            <person name="Tunlid A."/>
            <person name="Tuskan G."/>
            <person name="Grigoriev I.V."/>
        </authorList>
    </citation>
    <scope>NUCLEOTIDE SEQUENCE [LARGE SCALE GENOMIC DNA]</scope>
    <source>
        <strain evidence="2">S238N-H82 / ATCC MYA-4686</strain>
    </source>
</reference>
<dbReference type="EMBL" id="DS547154">
    <property type="protein sequence ID" value="EDR00089.1"/>
    <property type="molecule type" value="Genomic_DNA"/>
</dbReference>
<dbReference type="Pfam" id="PF14223">
    <property type="entry name" value="Retrotran_gag_2"/>
    <property type="match status" value="1"/>
</dbReference>
<dbReference type="OrthoDB" id="2941894at2759"/>
<keyword evidence="2" id="KW-1185">Reference proteome</keyword>
<evidence type="ECO:0000313" key="1">
    <source>
        <dbReference type="EMBL" id="EDR00089.1"/>
    </source>
</evidence>
<name>B0DZB3_LACBS</name>
<organism evidence="2">
    <name type="scientific">Laccaria bicolor (strain S238N-H82 / ATCC MYA-4686)</name>
    <name type="common">Bicoloured deceiver</name>
    <name type="synonym">Laccaria laccata var. bicolor</name>
    <dbReference type="NCBI Taxonomy" id="486041"/>
    <lineage>
        <taxon>Eukaryota</taxon>
        <taxon>Fungi</taxon>
        <taxon>Dikarya</taxon>
        <taxon>Basidiomycota</taxon>
        <taxon>Agaricomycotina</taxon>
        <taxon>Agaricomycetes</taxon>
        <taxon>Agaricomycetidae</taxon>
        <taxon>Agaricales</taxon>
        <taxon>Agaricineae</taxon>
        <taxon>Hydnangiaceae</taxon>
        <taxon>Laccaria</taxon>
    </lineage>
</organism>
<protein>
    <submittedName>
        <fullName evidence="1">Predicted protein</fullName>
    </submittedName>
</protein>
<proteinExistence type="predicted"/>
<dbReference type="KEGG" id="lbc:LACBIDRAFT_334482"/>
<dbReference type="GeneID" id="6084929"/>
<dbReference type="AlphaFoldDB" id="B0DZB3"/>
<accession>B0DZB3</accession>
<gene>
    <name evidence="1" type="ORF">LACBIDRAFT_334482</name>
</gene>